<accession>A0A6J5P7T5</accession>
<evidence type="ECO:0000313" key="3">
    <source>
        <dbReference type="EMBL" id="CAB4167237.1"/>
    </source>
</evidence>
<feature type="compositionally biased region" description="Polar residues" evidence="1">
    <location>
        <begin position="429"/>
        <end position="442"/>
    </location>
</feature>
<dbReference type="EMBL" id="LR796674">
    <property type="protein sequence ID" value="CAB4159027.1"/>
    <property type="molecule type" value="Genomic_DNA"/>
</dbReference>
<reference evidence="3" key="1">
    <citation type="submission" date="2020-04" db="EMBL/GenBank/DDBJ databases">
        <authorList>
            <person name="Chiriac C."/>
            <person name="Salcher M."/>
            <person name="Ghai R."/>
            <person name="Kavagutti S V."/>
        </authorList>
    </citation>
    <scope>NUCLEOTIDE SEQUENCE</scope>
</reference>
<dbReference type="EMBL" id="LR796814">
    <property type="protein sequence ID" value="CAB4167237.1"/>
    <property type="molecule type" value="Genomic_DNA"/>
</dbReference>
<sequence length="507" mass="54321">MPTAVPTQTKRLISLLAALLVSTSAAAQTYEPALIPPQILGAPTTMTPLNLGDDNTRNVALGFEFEYWGQIFTDVWVSSNGFVSFQTGNHLCCNGQPIEMAQRNTIYAYWSDLISYTGNPYYRRDDGSILFGWYGVNEYGTNNSSTFEIGLFANGDIRLNFGNLGFSGYRDFTAGLTGPTADDNIPLFYGRNAQFLQNQSGLLSWIAPQPEVVAVDCNATPMDPTCPPAAVDVTPDPVAATTEAVEQSTELEPEQVAQVQEVAETALERAEEVMEAAEAVEAATPAEEPEADAEEAETAEEVSVAEADDAERLDPNEVAALAAVGLTAEDSAQQQDAAVQETQQAQGSLQSQTGTMQETQDASASSTFTVQVRFDNAFGTSFVQGPSMSTSQGSSPLDMAISAGSPMSVSNTVEALGLGSPPPAVSAGNAPQSESGMSEGQGETISAMGAVPGFAAYTQASLQDRADFYAVRDIYSRRRLQDANFELYRLMQTNDARWQEMVDEQYR</sequence>
<feature type="compositionally biased region" description="Acidic residues" evidence="1">
    <location>
        <begin position="287"/>
        <end position="300"/>
    </location>
</feature>
<feature type="region of interest" description="Disordered" evidence="1">
    <location>
        <begin position="278"/>
        <end position="315"/>
    </location>
</feature>
<protein>
    <submittedName>
        <fullName evidence="3">Uncharacterized protein</fullName>
    </submittedName>
</protein>
<gene>
    <name evidence="2" type="ORF">UFOVP714_52</name>
    <name evidence="3" type="ORF">UFOVP864_8</name>
</gene>
<evidence type="ECO:0000256" key="1">
    <source>
        <dbReference type="SAM" id="MobiDB-lite"/>
    </source>
</evidence>
<evidence type="ECO:0000313" key="2">
    <source>
        <dbReference type="EMBL" id="CAB4159027.1"/>
    </source>
</evidence>
<feature type="region of interest" description="Disordered" evidence="1">
    <location>
        <begin position="412"/>
        <end position="442"/>
    </location>
</feature>
<name>A0A6J5P7T5_9CAUD</name>
<feature type="compositionally biased region" description="Low complexity" evidence="1">
    <location>
        <begin position="332"/>
        <end position="346"/>
    </location>
</feature>
<organism evidence="3">
    <name type="scientific">uncultured Caudovirales phage</name>
    <dbReference type="NCBI Taxonomy" id="2100421"/>
    <lineage>
        <taxon>Viruses</taxon>
        <taxon>Duplodnaviria</taxon>
        <taxon>Heunggongvirae</taxon>
        <taxon>Uroviricota</taxon>
        <taxon>Caudoviricetes</taxon>
        <taxon>Peduoviridae</taxon>
        <taxon>Maltschvirus</taxon>
        <taxon>Maltschvirus maltsch</taxon>
    </lineage>
</organism>
<proteinExistence type="predicted"/>
<feature type="compositionally biased region" description="Polar residues" evidence="1">
    <location>
        <begin position="347"/>
        <end position="364"/>
    </location>
</feature>
<feature type="region of interest" description="Disordered" evidence="1">
    <location>
        <begin position="332"/>
        <end position="364"/>
    </location>
</feature>